<keyword evidence="2" id="KW-1185">Reference proteome</keyword>
<sequence>MKSKGEECVKEKNTYLRVLVEEEGVLSVPMRRENGNSVLVNENQNNDSHKCTSAHFDCANSWAVQLLQQGPLDVDMQVEPHDLLHSPSFPLRSLIKFASNSALDPSKRVLFHLPTRHNYASSIQVETLATKQF</sequence>
<dbReference type="Gramene" id="OIW14300">
    <property type="protein sequence ID" value="OIW14300"/>
    <property type="gene ID" value="TanjilG_21440"/>
</dbReference>
<proteinExistence type="predicted"/>
<organism evidence="1 2">
    <name type="scientific">Lupinus angustifolius</name>
    <name type="common">Narrow-leaved blue lupine</name>
    <dbReference type="NCBI Taxonomy" id="3871"/>
    <lineage>
        <taxon>Eukaryota</taxon>
        <taxon>Viridiplantae</taxon>
        <taxon>Streptophyta</taxon>
        <taxon>Embryophyta</taxon>
        <taxon>Tracheophyta</taxon>
        <taxon>Spermatophyta</taxon>
        <taxon>Magnoliopsida</taxon>
        <taxon>eudicotyledons</taxon>
        <taxon>Gunneridae</taxon>
        <taxon>Pentapetalae</taxon>
        <taxon>rosids</taxon>
        <taxon>fabids</taxon>
        <taxon>Fabales</taxon>
        <taxon>Fabaceae</taxon>
        <taxon>Papilionoideae</taxon>
        <taxon>50 kb inversion clade</taxon>
        <taxon>genistoids sensu lato</taxon>
        <taxon>core genistoids</taxon>
        <taxon>Genisteae</taxon>
        <taxon>Lupinus</taxon>
    </lineage>
</organism>
<dbReference type="Proteomes" id="UP000188354">
    <property type="component" value="Chromosome LG04"/>
</dbReference>
<dbReference type="AlphaFoldDB" id="A0A4P1RNK8"/>
<gene>
    <name evidence="1" type="ORF">TanjilG_21440</name>
</gene>
<reference evidence="1 2" key="1">
    <citation type="journal article" date="2017" name="Plant Biotechnol. J.">
        <title>A comprehensive draft genome sequence for lupin (Lupinus angustifolius), an emerging health food: insights into plant-microbe interactions and legume evolution.</title>
        <authorList>
            <person name="Hane J.K."/>
            <person name="Ming Y."/>
            <person name="Kamphuis L.G."/>
            <person name="Nelson M.N."/>
            <person name="Garg G."/>
            <person name="Atkins C.A."/>
            <person name="Bayer P.E."/>
            <person name="Bravo A."/>
            <person name="Bringans S."/>
            <person name="Cannon S."/>
            <person name="Edwards D."/>
            <person name="Foley R."/>
            <person name="Gao L.L."/>
            <person name="Harrison M.J."/>
            <person name="Huang W."/>
            <person name="Hurgobin B."/>
            <person name="Li S."/>
            <person name="Liu C.W."/>
            <person name="McGrath A."/>
            <person name="Morahan G."/>
            <person name="Murray J."/>
            <person name="Weller J."/>
            <person name="Jian J."/>
            <person name="Singh K.B."/>
        </authorList>
    </citation>
    <scope>NUCLEOTIDE SEQUENCE [LARGE SCALE GENOMIC DNA]</scope>
    <source>
        <strain evidence="2">cv. Tanjil</strain>
        <tissue evidence="1">Whole plant</tissue>
    </source>
</reference>
<dbReference type="EMBL" id="CM007364">
    <property type="protein sequence ID" value="OIW14300.1"/>
    <property type="molecule type" value="Genomic_DNA"/>
</dbReference>
<name>A0A4P1RNK8_LUPAN</name>
<accession>A0A4P1RNK8</accession>
<evidence type="ECO:0000313" key="1">
    <source>
        <dbReference type="EMBL" id="OIW14300.1"/>
    </source>
</evidence>
<evidence type="ECO:0000313" key="2">
    <source>
        <dbReference type="Proteomes" id="UP000188354"/>
    </source>
</evidence>
<protein>
    <submittedName>
        <fullName evidence="1">Uncharacterized protein</fullName>
    </submittedName>
</protein>